<keyword evidence="4" id="KW-0143">Chaperone</keyword>
<dbReference type="SMART" id="SM00271">
    <property type="entry name" value="DnaJ"/>
    <property type="match status" value="1"/>
</dbReference>
<comment type="subcellular location">
    <subcellularLocation>
        <location evidence="2">Cytoplasm</location>
    </subcellularLocation>
    <subcellularLocation>
        <location evidence="1">Nucleus</location>
    </subcellularLocation>
</comment>
<evidence type="ECO:0000313" key="8">
    <source>
        <dbReference type="EMBL" id="USP82073.1"/>
    </source>
</evidence>
<evidence type="ECO:0000256" key="2">
    <source>
        <dbReference type="ARBA" id="ARBA00004496"/>
    </source>
</evidence>
<evidence type="ECO:0000259" key="7">
    <source>
        <dbReference type="PROSITE" id="PS50076"/>
    </source>
</evidence>
<feature type="compositionally biased region" description="Low complexity" evidence="6">
    <location>
        <begin position="281"/>
        <end position="294"/>
    </location>
</feature>
<dbReference type="EMBL" id="CP089280">
    <property type="protein sequence ID" value="USP82073.1"/>
    <property type="molecule type" value="Genomic_DNA"/>
</dbReference>
<sequence>MGDNRDLEELAKSSTDDFYELLGVAFDAEAAAIQKAYRKASIKYHPDKNPDDKTAADRFIALGWARDILIDEKLKGEYDRARTRRREKALQNERLDERRRKMKEDLERREQESKDSRADLKRKMPEDMNEAEQQMQRLAEDGRRRREALQERWAKERQEEEERWAKKRQEAEEANVRPKTGDSSETDRAVIVRFQREGDSLHWDKEKLASMFAKYGKVDMVLMLKEKKIRLSGEKHRKVLAVASIVYTRIDHAHAAVMDAKSDFPALESVRWAGREPNLKPSDTPTGPSKSTSTSEDKSSQKPWFSLEEEAMMKLKEAARMQAEKKKLEEQLRKQEAEAAKPPEASVQTPLRPFRSVDGTPLVTPKFSSFSPKASKKESRESQRKRLEEEIRQQEAAEEAAEKAAAEAAK</sequence>
<feature type="domain" description="J" evidence="7">
    <location>
        <begin position="17"/>
        <end position="82"/>
    </location>
</feature>
<gene>
    <name evidence="8" type="ORF">yc1106_09347</name>
</gene>
<evidence type="ECO:0000256" key="3">
    <source>
        <dbReference type="ARBA" id="ARBA00022490"/>
    </source>
</evidence>
<feature type="compositionally biased region" description="Basic and acidic residues" evidence="6">
    <location>
        <begin position="375"/>
        <end position="410"/>
    </location>
</feature>
<feature type="region of interest" description="Disordered" evidence="6">
    <location>
        <begin position="164"/>
        <end position="184"/>
    </location>
</feature>
<evidence type="ECO:0000256" key="6">
    <source>
        <dbReference type="SAM" id="MobiDB-lite"/>
    </source>
</evidence>
<feature type="compositionally biased region" description="Basic and acidic residues" evidence="6">
    <location>
        <begin position="319"/>
        <end position="341"/>
    </location>
</feature>
<protein>
    <recommendedName>
        <fullName evidence="7">J domain-containing protein</fullName>
    </recommendedName>
</protein>
<dbReference type="PANTHER" id="PTHR44313">
    <property type="entry name" value="DNAJ HOMOLOG SUBFAMILY C MEMBER 17"/>
    <property type="match status" value="1"/>
</dbReference>
<dbReference type="InterPro" id="IPR001623">
    <property type="entry name" value="DnaJ_domain"/>
</dbReference>
<dbReference type="VEuPathDB" id="FungiDB:yc1106_09347"/>
<evidence type="ECO:0000256" key="1">
    <source>
        <dbReference type="ARBA" id="ARBA00004123"/>
    </source>
</evidence>
<dbReference type="GO" id="GO:0000390">
    <property type="term" value="P:spliceosomal complex disassembly"/>
    <property type="evidence" value="ECO:0007669"/>
    <property type="project" value="TreeGrafter"/>
</dbReference>
<proteinExistence type="predicted"/>
<dbReference type="PROSITE" id="PS50076">
    <property type="entry name" value="DNAJ_2"/>
    <property type="match status" value="1"/>
</dbReference>
<feature type="compositionally biased region" description="Basic and acidic residues" evidence="6">
    <location>
        <begin position="138"/>
        <end position="151"/>
    </location>
</feature>
<dbReference type="Pfam" id="PF00226">
    <property type="entry name" value="DnaJ"/>
    <property type="match status" value="1"/>
</dbReference>
<dbReference type="InterPro" id="IPR036869">
    <property type="entry name" value="J_dom_sf"/>
</dbReference>
<dbReference type="SUPFAM" id="SSF46565">
    <property type="entry name" value="Chaperone J-domain"/>
    <property type="match status" value="1"/>
</dbReference>
<evidence type="ECO:0000313" key="9">
    <source>
        <dbReference type="Proteomes" id="UP001056012"/>
    </source>
</evidence>
<dbReference type="Proteomes" id="UP001056012">
    <property type="component" value="Chromosome 7"/>
</dbReference>
<feature type="region of interest" description="Disordered" evidence="6">
    <location>
        <begin position="273"/>
        <end position="304"/>
    </location>
</feature>
<feature type="compositionally biased region" description="Basic and acidic residues" evidence="6">
    <location>
        <begin position="92"/>
        <end position="126"/>
    </location>
</feature>
<dbReference type="InterPro" id="IPR052094">
    <property type="entry name" value="Pre-mRNA-splicing_ERAD"/>
</dbReference>
<feature type="region of interest" description="Disordered" evidence="6">
    <location>
        <begin position="92"/>
        <end position="151"/>
    </location>
</feature>
<dbReference type="PANTHER" id="PTHR44313:SF1">
    <property type="entry name" value="DNAJ HOMOLOG SUBFAMILY C MEMBER 17"/>
    <property type="match status" value="1"/>
</dbReference>
<feature type="region of interest" description="Disordered" evidence="6">
    <location>
        <begin position="319"/>
        <end position="410"/>
    </location>
</feature>
<keyword evidence="5" id="KW-0539">Nucleus</keyword>
<keyword evidence="9" id="KW-1185">Reference proteome</keyword>
<dbReference type="Gene3D" id="1.10.287.110">
    <property type="entry name" value="DnaJ domain"/>
    <property type="match status" value="1"/>
</dbReference>
<reference evidence="8" key="1">
    <citation type="submission" date="2021-12" db="EMBL/GenBank/DDBJ databases">
        <title>Curvularia clavata genome.</title>
        <authorList>
            <person name="Cao Y."/>
        </authorList>
    </citation>
    <scope>NUCLEOTIDE SEQUENCE</scope>
    <source>
        <strain evidence="8">Yc1106</strain>
    </source>
</reference>
<dbReference type="OrthoDB" id="376357at2759"/>
<dbReference type="AlphaFoldDB" id="A0A9Q9DVE6"/>
<dbReference type="PRINTS" id="PR00625">
    <property type="entry name" value="JDOMAIN"/>
</dbReference>
<accession>A0A9Q9DVE6</accession>
<name>A0A9Q9DVE6_CURCL</name>
<dbReference type="GO" id="GO:0005737">
    <property type="term" value="C:cytoplasm"/>
    <property type="evidence" value="ECO:0007669"/>
    <property type="project" value="UniProtKB-SubCell"/>
</dbReference>
<dbReference type="GO" id="GO:0005681">
    <property type="term" value="C:spliceosomal complex"/>
    <property type="evidence" value="ECO:0007669"/>
    <property type="project" value="TreeGrafter"/>
</dbReference>
<evidence type="ECO:0000256" key="5">
    <source>
        <dbReference type="ARBA" id="ARBA00023242"/>
    </source>
</evidence>
<keyword evidence="3" id="KW-0963">Cytoplasm</keyword>
<organism evidence="8 9">
    <name type="scientific">Curvularia clavata</name>
    <dbReference type="NCBI Taxonomy" id="95742"/>
    <lineage>
        <taxon>Eukaryota</taxon>
        <taxon>Fungi</taxon>
        <taxon>Dikarya</taxon>
        <taxon>Ascomycota</taxon>
        <taxon>Pezizomycotina</taxon>
        <taxon>Dothideomycetes</taxon>
        <taxon>Pleosporomycetidae</taxon>
        <taxon>Pleosporales</taxon>
        <taxon>Pleosporineae</taxon>
        <taxon>Pleosporaceae</taxon>
        <taxon>Curvularia</taxon>
    </lineage>
</organism>
<dbReference type="CDD" id="cd06257">
    <property type="entry name" value="DnaJ"/>
    <property type="match status" value="1"/>
</dbReference>
<evidence type="ECO:0000256" key="4">
    <source>
        <dbReference type="ARBA" id="ARBA00023186"/>
    </source>
</evidence>